<accession>A0A0M9ESF5</accession>
<dbReference type="Proteomes" id="UP000037904">
    <property type="component" value="Unassembled WGS sequence"/>
</dbReference>
<evidence type="ECO:0000313" key="3">
    <source>
        <dbReference type="Proteomes" id="UP000037904"/>
    </source>
</evidence>
<keyword evidence="1" id="KW-1133">Transmembrane helix</keyword>
<keyword evidence="1" id="KW-0472">Membrane</keyword>
<dbReference type="EMBL" id="JXCE01000251">
    <property type="protein sequence ID" value="KPA38722.1"/>
    <property type="molecule type" value="Genomic_DNA"/>
</dbReference>
<feature type="transmembrane region" description="Helical" evidence="1">
    <location>
        <begin position="20"/>
        <end position="49"/>
    </location>
</feature>
<comment type="caution">
    <text evidence="2">The sequence shown here is derived from an EMBL/GenBank/DDBJ whole genome shotgun (WGS) entry which is preliminary data.</text>
</comment>
<gene>
    <name evidence="2" type="ORF">FLAG1_08438</name>
</gene>
<name>A0A0M9ESF5_FUSLA</name>
<evidence type="ECO:0000313" key="2">
    <source>
        <dbReference type="EMBL" id="KPA38722.1"/>
    </source>
</evidence>
<keyword evidence="1" id="KW-0812">Transmembrane</keyword>
<dbReference type="AlphaFoldDB" id="A0A0M9ESF5"/>
<keyword evidence="3" id="KW-1185">Reference proteome</keyword>
<reference evidence="2 3" key="1">
    <citation type="submission" date="2015-04" db="EMBL/GenBank/DDBJ databases">
        <title>The draft genome sequence of Fusarium langsethiae, a T-2/HT-2 mycotoxin producer.</title>
        <authorList>
            <person name="Lysoe E."/>
            <person name="Divon H.H."/>
            <person name="Terzi V."/>
            <person name="Orru L."/>
            <person name="Lamontanara A."/>
            <person name="Kolseth A.-K."/>
            <person name="Frandsen R.J."/>
            <person name="Nielsen K."/>
            <person name="Thrane U."/>
        </authorList>
    </citation>
    <scope>NUCLEOTIDE SEQUENCE [LARGE SCALE GENOMIC DNA]</scope>
    <source>
        <strain evidence="2 3">Fl201059</strain>
    </source>
</reference>
<evidence type="ECO:0000256" key="1">
    <source>
        <dbReference type="SAM" id="Phobius"/>
    </source>
</evidence>
<protein>
    <submittedName>
        <fullName evidence="2">Uncharacterized protein</fullName>
    </submittedName>
</protein>
<organism evidence="2 3">
    <name type="scientific">Fusarium langsethiae</name>
    <dbReference type="NCBI Taxonomy" id="179993"/>
    <lineage>
        <taxon>Eukaryota</taxon>
        <taxon>Fungi</taxon>
        <taxon>Dikarya</taxon>
        <taxon>Ascomycota</taxon>
        <taxon>Pezizomycotina</taxon>
        <taxon>Sordariomycetes</taxon>
        <taxon>Hypocreomycetidae</taxon>
        <taxon>Hypocreales</taxon>
        <taxon>Nectriaceae</taxon>
        <taxon>Fusarium</taxon>
    </lineage>
</organism>
<sequence length="103" mass="11788">MVERERPPVYPSHRDGGDNFWGSGAAIALYVIFGLLALGAFLCCIGWFLQKQNERDIATDPYWNRNSRGTQYEPNFIENRKKEAAASKKLVDSVNRVYWGCRS</sequence>
<proteinExistence type="predicted"/>